<dbReference type="OMA" id="NTHADIF"/>
<accession>A0A8D0BG62</accession>
<dbReference type="GO" id="GO:0006511">
    <property type="term" value="P:ubiquitin-dependent protein catabolic process"/>
    <property type="evidence" value="ECO:0007669"/>
    <property type="project" value="TreeGrafter"/>
</dbReference>
<dbReference type="Proteomes" id="UP000694421">
    <property type="component" value="Unplaced"/>
</dbReference>
<dbReference type="Pfam" id="PF14736">
    <property type="entry name" value="N_Asn_amidohyd"/>
    <property type="match status" value="2"/>
</dbReference>
<sequence>MPLLIKGHTRIDPSQAARELIDLCPELQEQAKRLRSQPAQTVGPKGLLYIQQREFAATTPKDGSVSILGSDDATTCHLVVLRHTGSGAICLTHCDGSDTETEVLLITNAVKVLSPNVECGRLELHLVGGFSDDRNLSQQLTKQLLRAFDRLQDSIHLVTFCVTELNDRQEKGNHFPFIYGIAANVKTGEIFNATFPDRGPDEDLRSASILTGAKMVNIYDSRKEQLCIGPYFWMPFPHVDFWLEQDDQHLLQVRDISREMEHSEGALCQVSFSVASGQIKRNTLPKSPMFPTRGQFQWQGERPFGCSVPQLSGGEDQRKGCWETPGLHVPMGMGWERAASLNSFSELSREGICWKSISEWEEVCTLCSPFTFKIALQPRRLLRQQAAAKSQIDWPGPVQFASCEQVALVLLETADSQVVSAVKSALLIIITYLQNLSTSPLAEPPHFVSHIRATLTYLKEHPFPDKSLFPSRKPWIYRKNADGLWERVSSDQI</sequence>
<evidence type="ECO:0000313" key="1">
    <source>
        <dbReference type="Ensembl" id="ENSSMRP00000005564.1"/>
    </source>
</evidence>
<organism evidence="1 2">
    <name type="scientific">Salvator merianae</name>
    <name type="common">Argentine black and white tegu</name>
    <name type="synonym">Tupinambis merianae</name>
    <dbReference type="NCBI Taxonomy" id="96440"/>
    <lineage>
        <taxon>Eukaryota</taxon>
        <taxon>Metazoa</taxon>
        <taxon>Chordata</taxon>
        <taxon>Craniata</taxon>
        <taxon>Vertebrata</taxon>
        <taxon>Euteleostomi</taxon>
        <taxon>Lepidosauria</taxon>
        <taxon>Squamata</taxon>
        <taxon>Bifurcata</taxon>
        <taxon>Unidentata</taxon>
        <taxon>Episquamata</taxon>
        <taxon>Laterata</taxon>
        <taxon>Teiioidea</taxon>
        <taxon>Teiidae</taxon>
        <taxon>Salvator</taxon>
    </lineage>
</organism>
<reference evidence="1" key="1">
    <citation type="submission" date="2025-08" db="UniProtKB">
        <authorList>
            <consortium name="Ensembl"/>
        </authorList>
    </citation>
    <scope>IDENTIFICATION</scope>
</reference>
<dbReference type="PANTHER" id="PTHR12498">
    <property type="entry name" value="N-TERMINAL ASPARAGINE AMIDOHYDROLASE"/>
    <property type="match status" value="1"/>
</dbReference>
<keyword evidence="2" id="KW-1185">Reference proteome</keyword>
<reference evidence="1" key="2">
    <citation type="submission" date="2025-09" db="UniProtKB">
        <authorList>
            <consortium name="Ensembl"/>
        </authorList>
    </citation>
    <scope>IDENTIFICATION</scope>
</reference>
<dbReference type="InterPro" id="IPR026750">
    <property type="entry name" value="NTAN1"/>
</dbReference>
<protein>
    <submittedName>
        <fullName evidence="1">N-terminal asparagine amidase</fullName>
    </submittedName>
</protein>
<dbReference type="GO" id="GO:0008418">
    <property type="term" value="F:protein-N-terminal asparagine amidohydrolase activity"/>
    <property type="evidence" value="ECO:0007669"/>
    <property type="project" value="InterPro"/>
</dbReference>
<dbReference type="PANTHER" id="PTHR12498:SF0">
    <property type="entry name" value="PROTEIN N-TERMINAL ASPARAGINE AMIDOHYDROLASE"/>
    <property type="match status" value="1"/>
</dbReference>
<dbReference type="GO" id="GO:0005634">
    <property type="term" value="C:nucleus"/>
    <property type="evidence" value="ECO:0007669"/>
    <property type="project" value="TreeGrafter"/>
</dbReference>
<dbReference type="AlphaFoldDB" id="A0A8D0BG62"/>
<evidence type="ECO:0000313" key="2">
    <source>
        <dbReference type="Proteomes" id="UP000694421"/>
    </source>
</evidence>
<name>A0A8D0BG62_SALMN</name>
<dbReference type="GeneTree" id="ENSGT00390000016730"/>
<proteinExistence type="predicted"/>
<dbReference type="Ensembl" id="ENSSMRT00000006538.1">
    <property type="protein sequence ID" value="ENSSMRP00000005564.1"/>
    <property type="gene ID" value="ENSSMRG00000004513.1"/>
</dbReference>